<reference evidence="1 2" key="1">
    <citation type="journal article" date="2014" name="Nat. Genet.">
        <title>Genome and transcriptome of the porcine whipworm Trichuris suis.</title>
        <authorList>
            <person name="Jex A.R."/>
            <person name="Nejsum P."/>
            <person name="Schwarz E.M."/>
            <person name="Hu L."/>
            <person name="Young N.D."/>
            <person name="Hall R.S."/>
            <person name="Korhonen P.K."/>
            <person name="Liao S."/>
            <person name="Thamsborg S."/>
            <person name="Xia J."/>
            <person name="Xu P."/>
            <person name="Wang S."/>
            <person name="Scheerlinck J.P."/>
            <person name="Hofmann A."/>
            <person name="Sternberg P.W."/>
            <person name="Wang J."/>
            <person name="Gasser R.B."/>
        </authorList>
    </citation>
    <scope>NUCLEOTIDE SEQUENCE [LARGE SCALE GENOMIC DNA]</scope>
    <source>
        <strain evidence="1">DCEP-RM93M</strain>
    </source>
</reference>
<proteinExistence type="predicted"/>
<keyword evidence="2" id="KW-1185">Reference proteome</keyword>
<evidence type="ECO:0008006" key="3">
    <source>
        <dbReference type="Google" id="ProtNLM"/>
    </source>
</evidence>
<sequence>MRWLSKSICLTRLYELFGSVAQFFEQHDDSLCEDLCKSKMDTAYLADLYFKFNDMDKQLQSNELNLIKTKALISAFLSKLICLNATSPAENFANFRRSPKWSKYCQMLHEDFLRRFDDVLSLGIPNWVLDLFIVSPQNEGQIDLQSSEEVKLRMERGYEYSWLQEEIPVRYPALWAAIKSLLIAIPSSSAAERGLSVVTDLKRNRLGVVTRGDLRLRVTSVRPNIERIVGLHAS</sequence>
<name>A0A085MLS3_9BILA</name>
<gene>
    <name evidence="1" type="ORF">M513_00932</name>
</gene>
<organism evidence="1 2">
    <name type="scientific">Trichuris suis</name>
    <name type="common">pig whipworm</name>
    <dbReference type="NCBI Taxonomy" id="68888"/>
    <lineage>
        <taxon>Eukaryota</taxon>
        <taxon>Metazoa</taxon>
        <taxon>Ecdysozoa</taxon>
        <taxon>Nematoda</taxon>
        <taxon>Enoplea</taxon>
        <taxon>Dorylaimia</taxon>
        <taxon>Trichinellida</taxon>
        <taxon>Trichuridae</taxon>
        <taxon>Trichuris</taxon>
    </lineage>
</organism>
<dbReference type="EMBL" id="KL363185">
    <property type="protein sequence ID" value="KFD58169.1"/>
    <property type="molecule type" value="Genomic_DNA"/>
</dbReference>
<evidence type="ECO:0000313" key="2">
    <source>
        <dbReference type="Proteomes" id="UP000030764"/>
    </source>
</evidence>
<dbReference type="PANTHER" id="PTHR45913:SF22">
    <property type="entry name" value="SCAN BOX DOMAIN-CONTAINING PROTEIN"/>
    <property type="match status" value="1"/>
</dbReference>
<evidence type="ECO:0000313" key="1">
    <source>
        <dbReference type="EMBL" id="KFD58169.1"/>
    </source>
</evidence>
<protein>
    <recommendedName>
        <fullName evidence="3">HAT C-terminal dimerisation domain-containing protein</fullName>
    </recommendedName>
</protein>
<dbReference type="Proteomes" id="UP000030764">
    <property type="component" value="Unassembled WGS sequence"/>
</dbReference>
<dbReference type="AlphaFoldDB" id="A0A085MLS3"/>
<accession>A0A085MLS3</accession>
<dbReference type="PANTHER" id="PTHR45913">
    <property type="entry name" value="EPM2A-INTERACTING PROTEIN 1"/>
    <property type="match status" value="1"/>
</dbReference>